<dbReference type="OrthoDB" id="683240at2759"/>
<dbReference type="AlphaFoldDB" id="A0A1E4TM13"/>
<organism evidence="13 14">
    <name type="scientific">Tortispora caseinolytica NRRL Y-17796</name>
    <dbReference type="NCBI Taxonomy" id="767744"/>
    <lineage>
        <taxon>Eukaryota</taxon>
        <taxon>Fungi</taxon>
        <taxon>Dikarya</taxon>
        <taxon>Ascomycota</taxon>
        <taxon>Saccharomycotina</taxon>
        <taxon>Trigonopsidomycetes</taxon>
        <taxon>Trigonopsidales</taxon>
        <taxon>Trigonopsidaceae</taxon>
        <taxon>Tortispora</taxon>
    </lineage>
</organism>
<dbReference type="NCBIfam" id="TIGR01988">
    <property type="entry name" value="Ubi-OHases"/>
    <property type="match status" value="1"/>
</dbReference>
<dbReference type="Gene3D" id="3.50.50.60">
    <property type="entry name" value="FAD/NAD(P)-binding domain"/>
    <property type="match status" value="2"/>
</dbReference>
<dbReference type="FunFam" id="3.50.50.60:FF:000021">
    <property type="entry name" value="Ubiquinone biosynthesis monooxygenase COQ6"/>
    <property type="match status" value="1"/>
</dbReference>
<dbReference type="PANTHER" id="PTHR43876:SF7">
    <property type="entry name" value="UBIQUINONE BIOSYNTHESIS MONOOXYGENASE COQ6, MITOCHONDRIAL"/>
    <property type="match status" value="1"/>
</dbReference>
<dbReference type="InterPro" id="IPR018168">
    <property type="entry name" value="Ubi_Hdrlase_CS"/>
</dbReference>
<evidence type="ECO:0000256" key="2">
    <source>
        <dbReference type="ARBA" id="ARBA00005349"/>
    </source>
</evidence>
<comment type="similarity">
    <text evidence="2 11">Belongs to the UbiH/COQ6 family.</text>
</comment>
<accession>A0A1E4TM13</accession>
<dbReference type="EC" id="1.14.15.45" evidence="11"/>
<comment type="function">
    <text evidence="11">FAD-dependent monooxygenase required for two non-consecutive steps during ubiquinone biosynthesis. Required for the C5-ring hydroxylation during ubiquinone biosynthesis by catalyzing the hydroxylation of 4-hydroxy-3-(all-trans-polyprenyl)benzoic acid to 3,4-dihydroxy-5-(all-trans-polyprenyl)benzoic acid. Also acts downstream of coq4, for the C1-hydroxylation during ubiquinone biosynthesis by catalyzing the hydroxylation of 2-methoxy-6-(all-trans-polyprenyl)phenol to 2-methoxy-6-(all-trans-polyprenyl)benzene-1,4-diol. The electrons required for the hydroxylation reaction are funneled indirectly to coq6 from NADPH via a ferredoxin/ferredoxin reductase system.</text>
</comment>
<evidence type="ECO:0000256" key="1">
    <source>
        <dbReference type="ARBA" id="ARBA00001974"/>
    </source>
</evidence>
<proteinExistence type="inferred from homology"/>
<evidence type="ECO:0000256" key="9">
    <source>
        <dbReference type="ARBA" id="ARBA00023128"/>
    </source>
</evidence>
<comment type="cofactor">
    <cofactor evidence="1 11">
        <name>FAD</name>
        <dbReference type="ChEBI" id="CHEBI:57692"/>
    </cofactor>
</comment>
<keyword evidence="9 11" id="KW-0496">Mitochondrion</keyword>
<dbReference type="PANTHER" id="PTHR43876">
    <property type="entry name" value="UBIQUINONE BIOSYNTHESIS MONOOXYGENASE COQ6, MITOCHONDRIAL"/>
    <property type="match status" value="1"/>
</dbReference>
<gene>
    <name evidence="11" type="primary">COQ6</name>
    <name evidence="13" type="ORF">CANCADRAFT_93378</name>
</gene>
<dbReference type="UniPathway" id="UPA00232"/>
<dbReference type="InterPro" id="IPR002938">
    <property type="entry name" value="FAD-bd"/>
</dbReference>
<dbReference type="EMBL" id="KV453841">
    <property type="protein sequence ID" value="ODV92792.1"/>
    <property type="molecule type" value="Genomic_DNA"/>
</dbReference>
<feature type="domain" description="FAD-binding" evidence="12">
    <location>
        <begin position="327"/>
        <end position="411"/>
    </location>
</feature>
<comment type="pathway">
    <text evidence="11">Cofactor biosynthesis; ubiquinone biosynthesis.</text>
</comment>
<dbReference type="GO" id="GO:0031314">
    <property type="term" value="C:extrinsic component of mitochondrial inner membrane"/>
    <property type="evidence" value="ECO:0007669"/>
    <property type="project" value="UniProtKB-UniRule"/>
</dbReference>
<dbReference type="Pfam" id="PF01494">
    <property type="entry name" value="FAD_binding_3"/>
    <property type="match status" value="2"/>
</dbReference>
<dbReference type="GO" id="GO:0016712">
    <property type="term" value="F:oxidoreductase activity, acting on paired donors, with incorporation or reduction of molecular oxygen, reduced flavin or flavoprotein as one donor, and incorporation of one atom of oxygen"/>
    <property type="evidence" value="ECO:0007669"/>
    <property type="project" value="UniProtKB-UniRule"/>
</dbReference>
<dbReference type="Proteomes" id="UP000095023">
    <property type="component" value="Unassembled WGS sequence"/>
</dbReference>
<sequence length="460" mass="50568">MLRIGFQPAFRCLARHYSTAIKDIDVAIVGAGPAGLSLAASLACHPATEHLKLMVVDGADLSQLDKWAPTSFDNRVVSLTPNTRQHLIDIGAWTHIDSLRVQDYNEMRVWDGQSNARLNFDSDDVDQDAIAYMIELKNLQRGILNRVREFPSVQIFDNSKLESIKPSRNGWPGDEWPIIHIPGHAFRARLLVGADGANSPVRHYAGIESTGWDYGMGLVASLRLEYDDLSAIAWQRFLPTGPLAMLPMPDGHASLVWSTTAANANLLKSVSDEAFIALVNAGFRLEPVDLAYLFSLTDSDQIVDEVSWRLSTVCDGLVDGTDVPLPVVHVEHKSRAGFPLKLRHADRYSAPRIALVGDAAHTTHPLAGQGLNMGQGDVQSLATVLQKAAELGQDIGSQLVLDQYWGDRYIVNNALLGVIDKLEKLYSVSAWPVVAARSWGLEILNEITPLKRFLMKQASK</sequence>
<evidence type="ECO:0000256" key="3">
    <source>
        <dbReference type="ARBA" id="ARBA00022630"/>
    </source>
</evidence>
<comment type="catalytic activity">
    <reaction evidence="11">
        <text>a 2-methoxy-6-(all-trans-polyprenyl)phenol + 2 reduced [2Fe-2S]-[ferredoxin] + O2 + 2 H(+) = a 2-methoxy-6-(all-trans-polyprenyl)benzene-1,4-diol + 2 oxidized [2Fe-2S]-[ferredoxin] + H2O</text>
        <dbReference type="Rhea" id="RHEA:81183"/>
        <dbReference type="Rhea" id="RHEA-COMP:9551"/>
        <dbReference type="Rhea" id="RHEA-COMP:10000"/>
        <dbReference type="Rhea" id="RHEA-COMP:10001"/>
        <dbReference type="Rhea" id="RHEA-COMP:10858"/>
        <dbReference type="ChEBI" id="CHEBI:15377"/>
        <dbReference type="ChEBI" id="CHEBI:15378"/>
        <dbReference type="ChEBI" id="CHEBI:15379"/>
        <dbReference type="ChEBI" id="CHEBI:33737"/>
        <dbReference type="ChEBI" id="CHEBI:33738"/>
        <dbReference type="ChEBI" id="CHEBI:62731"/>
        <dbReference type="ChEBI" id="CHEBI:84166"/>
        <dbReference type="EC" id="1.14.15.46"/>
    </reaction>
</comment>
<reference evidence="14" key="1">
    <citation type="submission" date="2016-02" db="EMBL/GenBank/DDBJ databases">
        <title>Comparative genomics of biotechnologically important yeasts.</title>
        <authorList>
            <consortium name="DOE Joint Genome Institute"/>
            <person name="Riley R."/>
            <person name="Haridas S."/>
            <person name="Wolfe K.H."/>
            <person name="Lopes M.R."/>
            <person name="Hittinger C.T."/>
            <person name="Goker M."/>
            <person name="Salamov A."/>
            <person name="Wisecaver J."/>
            <person name="Long T.M."/>
            <person name="Aerts A.L."/>
            <person name="Barry K."/>
            <person name="Choi C."/>
            <person name="Clum A."/>
            <person name="Coughlan A.Y."/>
            <person name="Deshpande S."/>
            <person name="Douglass A.P."/>
            <person name="Hanson S.J."/>
            <person name="Klenk H.-P."/>
            <person name="Labutti K."/>
            <person name="Lapidus A."/>
            <person name="Lindquist E."/>
            <person name="Lipzen A."/>
            <person name="Meier-Kolthoff J.P."/>
            <person name="Ohm R.A."/>
            <person name="Otillar R.P."/>
            <person name="Pangilinan J."/>
            <person name="Peng Y."/>
            <person name="Rokas A."/>
            <person name="Rosa C.A."/>
            <person name="Scheuner C."/>
            <person name="Sibirny A.A."/>
            <person name="Slot J.C."/>
            <person name="Stielow J.B."/>
            <person name="Sun H."/>
            <person name="Kurtzman C.P."/>
            <person name="Blackwell M."/>
            <person name="Jeffries T.W."/>
            <person name="Grigoriev I.V."/>
        </authorList>
    </citation>
    <scope>NUCLEOTIDE SEQUENCE [LARGE SCALE GENOMIC DNA]</scope>
    <source>
        <strain evidence="14">NRRL Y-17796</strain>
    </source>
</reference>
<dbReference type="PRINTS" id="PR00420">
    <property type="entry name" value="RNGMNOXGNASE"/>
</dbReference>
<evidence type="ECO:0000256" key="4">
    <source>
        <dbReference type="ARBA" id="ARBA00022688"/>
    </source>
</evidence>
<dbReference type="GO" id="GO:0120538">
    <property type="term" value="F:2-methoxy-6-polyprenolphenol 4-hydroxylase activity"/>
    <property type="evidence" value="ECO:0007669"/>
    <property type="project" value="UniProtKB-EC"/>
</dbReference>
<evidence type="ECO:0000259" key="12">
    <source>
        <dbReference type="Pfam" id="PF01494"/>
    </source>
</evidence>
<keyword evidence="4 11" id="KW-0831">Ubiquinone biosynthesis</keyword>
<dbReference type="InterPro" id="IPR036188">
    <property type="entry name" value="FAD/NAD-bd_sf"/>
</dbReference>
<dbReference type="SUPFAM" id="SSF51905">
    <property type="entry name" value="FAD/NAD(P)-binding domain"/>
    <property type="match status" value="1"/>
</dbReference>
<evidence type="ECO:0000256" key="5">
    <source>
        <dbReference type="ARBA" id="ARBA00022792"/>
    </source>
</evidence>
<dbReference type="InterPro" id="IPR010971">
    <property type="entry name" value="UbiH/COQ6"/>
</dbReference>
<name>A0A1E4TM13_9ASCO</name>
<keyword evidence="5 11" id="KW-0999">Mitochondrion inner membrane</keyword>
<comment type="catalytic activity">
    <reaction evidence="11">
        <text>a 4-hydroxy-3-(all-trans-polyprenyl)benzoate + 2 reduced [2Fe-2S]-[ferredoxin] + O2 + 2 H(+) = a 3,4-dihydroxy-5-(all-trans-polyprenyl)benzoate + 2 oxidized [2Fe-2S]-[ferredoxin] + H2O</text>
        <dbReference type="Rhea" id="RHEA:81195"/>
        <dbReference type="Rhea" id="RHEA-COMP:9514"/>
        <dbReference type="Rhea" id="RHEA-COMP:10000"/>
        <dbReference type="Rhea" id="RHEA-COMP:10001"/>
        <dbReference type="Rhea" id="RHEA-COMP:10930"/>
        <dbReference type="ChEBI" id="CHEBI:15377"/>
        <dbReference type="ChEBI" id="CHEBI:15378"/>
        <dbReference type="ChEBI" id="CHEBI:15379"/>
        <dbReference type="ChEBI" id="CHEBI:33737"/>
        <dbReference type="ChEBI" id="CHEBI:33738"/>
        <dbReference type="ChEBI" id="CHEBI:64694"/>
        <dbReference type="ChEBI" id="CHEBI:78396"/>
        <dbReference type="EC" id="1.14.15.45"/>
    </reaction>
</comment>
<dbReference type="GO" id="GO:0071949">
    <property type="term" value="F:FAD binding"/>
    <property type="evidence" value="ECO:0007669"/>
    <property type="project" value="InterPro"/>
</dbReference>
<evidence type="ECO:0000256" key="7">
    <source>
        <dbReference type="ARBA" id="ARBA00023002"/>
    </source>
</evidence>
<evidence type="ECO:0000256" key="6">
    <source>
        <dbReference type="ARBA" id="ARBA00022827"/>
    </source>
</evidence>
<evidence type="ECO:0000256" key="8">
    <source>
        <dbReference type="ARBA" id="ARBA00023033"/>
    </source>
</evidence>
<dbReference type="InterPro" id="IPR000689">
    <property type="entry name" value="UbQ_mOase_COQ6"/>
</dbReference>
<evidence type="ECO:0000256" key="11">
    <source>
        <dbReference type="HAMAP-Rule" id="MF_03193"/>
    </source>
</evidence>
<keyword evidence="8 11" id="KW-0503">Monooxygenase</keyword>
<feature type="domain" description="FAD-binding" evidence="12">
    <location>
        <begin position="24"/>
        <end position="250"/>
    </location>
</feature>
<dbReference type="GO" id="GO:0106364">
    <property type="term" value="F:4-hydroxy-3-all-trans-polyprenylbenzoate oxygenase activity"/>
    <property type="evidence" value="ECO:0007669"/>
    <property type="project" value="UniProtKB-EC"/>
</dbReference>
<keyword evidence="3 11" id="KW-0285">Flavoprotein</keyword>
<dbReference type="EC" id="1.14.15.46" evidence="11"/>
<evidence type="ECO:0000313" key="14">
    <source>
        <dbReference type="Proteomes" id="UP000095023"/>
    </source>
</evidence>
<dbReference type="PROSITE" id="PS01304">
    <property type="entry name" value="UBIH"/>
    <property type="match status" value="1"/>
</dbReference>
<keyword evidence="10 11" id="KW-0472">Membrane</keyword>
<evidence type="ECO:0000313" key="13">
    <source>
        <dbReference type="EMBL" id="ODV92792.1"/>
    </source>
</evidence>
<dbReference type="InterPro" id="IPR051205">
    <property type="entry name" value="UbiH/COQ6_monooxygenase"/>
</dbReference>
<keyword evidence="14" id="KW-1185">Reference proteome</keyword>
<dbReference type="HAMAP" id="MF_03193">
    <property type="entry name" value="COQ6_monooxygenase"/>
    <property type="match status" value="1"/>
</dbReference>
<evidence type="ECO:0000256" key="10">
    <source>
        <dbReference type="ARBA" id="ARBA00023136"/>
    </source>
</evidence>
<keyword evidence="6 11" id="KW-0274">FAD</keyword>
<protein>
    <recommendedName>
        <fullName evidence="11">Ubiquinone biosynthesis monooxygenase COQ6, mitochondrial</fullName>
        <ecNumber evidence="11">1.14.15.45</ecNumber>
    </recommendedName>
    <alternativeName>
        <fullName evidence="11">2-methoxy-6-polyprenolphenol 4-hydroxylase</fullName>
        <ecNumber evidence="11">1.14.15.46</ecNumber>
    </alternativeName>
</protein>
<comment type="subcellular location">
    <subcellularLocation>
        <location evidence="11">Mitochondrion inner membrane</location>
        <topology evidence="11">Peripheral membrane protein</topology>
        <orientation evidence="11">Matrix side</orientation>
    </subcellularLocation>
</comment>
<keyword evidence="7 11" id="KW-0560">Oxidoreductase</keyword>
<comment type="subunit">
    <text evidence="11">Component of a multi-subunit COQ enzyme complex, composed of at least COQ3, COQ4, COQ5, COQ6, COQ7 and COQ9.</text>
</comment>